<dbReference type="Pfam" id="PF07690">
    <property type="entry name" value="MFS_1"/>
    <property type="match status" value="1"/>
</dbReference>
<evidence type="ECO:0000313" key="6">
    <source>
        <dbReference type="EMBL" id="RHZ46405.1"/>
    </source>
</evidence>
<evidence type="ECO:0000313" key="7">
    <source>
        <dbReference type="Proteomes" id="UP000215305"/>
    </source>
</evidence>
<dbReference type="Gene3D" id="1.20.1250.20">
    <property type="entry name" value="MFS general substrate transporter like domains"/>
    <property type="match status" value="1"/>
</dbReference>
<evidence type="ECO:0000256" key="3">
    <source>
        <dbReference type="ARBA" id="ARBA00022989"/>
    </source>
</evidence>
<evidence type="ECO:0000256" key="4">
    <source>
        <dbReference type="ARBA" id="ARBA00023136"/>
    </source>
</evidence>
<keyword evidence="3 5" id="KW-1133">Transmembrane helix</keyword>
<dbReference type="GeneID" id="38125365"/>
<feature type="transmembrane region" description="Helical" evidence="5">
    <location>
        <begin position="89"/>
        <end position="109"/>
    </location>
</feature>
<dbReference type="STRING" id="41047.A0A397G5Y9"/>
<feature type="transmembrane region" description="Helical" evidence="5">
    <location>
        <begin position="181"/>
        <end position="201"/>
    </location>
</feature>
<evidence type="ECO:0000256" key="1">
    <source>
        <dbReference type="ARBA" id="ARBA00004141"/>
    </source>
</evidence>
<dbReference type="Proteomes" id="UP000215305">
    <property type="component" value="Unassembled WGS sequence"/>
</dbReference>
<comment type="subcellular location">
    <subcellularLocation>
        <location evidence="1">Membrane</location>
        <topology evidence="1">Multi-pass membrane protein</topology>
    </subcellularLocation>
</comment>
<dbReference type="RefSeq" id="XP_026611129.1">
    <property type="nucleotide sequence ID" value="XM_026757010.1"/>
</dbReference>
<feature type="transmembrane region" description="Helical" evidence="5">
    <location>
        <begin position="156"/>
        <end position="175"/>
    </location>
</feature>
<accession>A0A397G5Y9</accession>
<reference evidence="6" key="1">
    <citation type="submission" date="2018-08" db="EMBL/GenBank/DDBJ databases">
        <title>Draft genome sequence of azole-resistant Aspergillus thermomutatus (Neosartorya pseudofischeri) strain HMR AF 39, isolated from a human nasal aspirate.</title>
        <authorList>
            <person name="Parent-Michaud M."/>
            <person name="Dufresne P.J."/>
            <person name="Fournier E."/>
            <person name="Martineau C."/>
            <person name="Moreira S."/>
            <person name="Perkins V."/>
            <person name="De Repentigny L."/>
            <person name="Dufresne S.F."/>
        </authorList>
    </citation>
    <scope>NUCLEOTIDE SEQUENCE [LARGE SCALE GENOMIC DNA]</scope>
    <source>
        <strain evidence="6">HMR AF 39</strain>
    </source>
</reference>
<feature type="transmembrane region" description="Helical" evidence="5">
    <location>
        <begin position="275"/>
        <end position="301"/>
    </location>
</feature>
<evidence type="ECO:0008006" key="8">
    <source>
        <dbReference type="Google" id="ProtNLM"/>
    </source>
</evidence>
<dbReference type="PANTHER" id="PTHR23502:SF50">
    <property type="entry name" value="TRANSPORTER, PUTATIVE (AFU_ORTHOLOGUE AFUA_5G00430)-RELATED"/>
    <property type="match status" value="1"/>
</dbReference>
<dbReference type="EMBL" id="NKHU02000252">
    <property type="protein sequence ID" value="RHZ46405.1"/>
    <property type="molecule type" value="Genomic_DNA"/>
</dbReference>
<dbReference type="PANTHER" id="PTHR23502">
    <property type="entry name" value="MAJOR FACILITATOR SUPERFAMILY"/>
    <property type="match status" value="1"/>
</dbReference>
<protein>
    <recommendedName>
        <fullName evidence="8">Major facilitator superfamily (MFS) profile domain-containing protein</fullName>
    </recommendedName>
</protein>
<evidence type="ECO:0000256" key="2">
    <source>
        <dbReference type="ARBA" id="ARBA00022692"/>
    </source>
</evidence>
<dbReference type="GO" id="GO:0005886">
    <property type="term" value="C:plasma membrane"/>
    <property type="evidence" value="ECO:0007669"/>
    <property type="project" value="TreeGrafter"/>
</dbReference>
<proteinExistence type="predicted"/>
<feature type="transmembrane region" description="Helical" evidence="5">
    <location>
        <begin position="321"/>
        <end position="343"/>
    </location>
</feature>
<feature type="transmembrane region" description="Helical" evidence="5">
    <location>
        <begin position="458"/>
        <end position="480"/>
    </location>
</feature>
<feature type="transmembrane region" description="Helical" evidence="5">
    <location>
        <begin position="115"/>
        <end position="144"/>
    </location>
</feature>
<dbReference type="InterPro" id="IPR036259">
    <property type="entry name" value="MFS_trans_sf"/>
</dbReference>
<comment type="caution">
    <text evidence="6">The sequence shown here is derived from an EMBL/GenBank/DDBJ whole genome shotgun (WGS) entry which is preliminary data.</text>
</comment>
<dbReference type="AlphaFoldDB" id="A0A397G5Y9"/>
<dbReference type="InterPro" id="IPR011701">
    <property type="entry name" value="MFS"/>
</dbReference>
<feature type="transmembrane region" description="Helical" evidence="5">
    <location>
        <begin position="427"/>
        <end position="446"/>
    </location>
</feature>
<gene>
    <name evidence="6" type="ORF">CDV56_103391</name>
</gene>
<evidence type="ECO:0000256" key="5">
    <source>
        <dbReference type="SAM" id="Phobius"/>
    </source>
</evidence>
<dbReference type="OrthoDB" id="5215911at2759"/>
<keyword evidence="2 5" id="KW-0812">Transmembrane</keyword>
<feature type="transmembrane region" description="Helical" evidence="5">
    <location>
        <begin position="391"/>
        <end position="415"/>
    </location>
</feature>
<feature type="transmembrane region" description="Helical" evidence="5">
    <location>
        <begin position="364"/>
        <end position="385"/>
    </location>
</feature>
<sequence>MTHAVHDDLRGGFPPGTVLLESKRNSDREFRLQPTPDDPDDPLNWSAWRKSLNFGLTCSYVLFTFVLIDINSLAYKGYMNELRLTYTTFNQASGANFAGLAFACAIWWANFHHGAELICVSLLAGLAGAISETIVVITIVDLFFVHQHARMNGIFLFMQTLGATGGPIAAGHIVISQGWRWMWWWIAIFLSVNLIAVLLFFEESKYIPTLVGQSSSSASPTTSLEKDDKITDVPEFQPVDSHLSTTAPRWKSYRQRLAFITKTDIRIKHHFYQPLFVFFSFPAVAYAAITYGCLPAFNSILASAGSYFLLAPPYNFSPSSIGLYHLGGFTGAFLAALTAPAVNDWAIVRSSRKNDCVFEPEMRLWMAIPGSLLTCTGLLMFGIGLGQGLPWIMLAVACGIFGFGFIATADVALTYLTNCYPDILSDALVAVVFVRNGISMIVKFLWTPWIMGMGIQNTFILVAMIALATMALPISLMIWGKKFRIRTAAKYKQYDCRQPAHRA</sequence>
<dbReference type="VEuPathDB" id="FungiDB:CDV56_103391"/>
<organism evidence="6 7">
    <name type="scientific">Aspergillus thermomutatus</name>
    <name type="common">Neosartorya pseudofischeri</name>
    <dbReference type="NCBI Taxonomy" id="41047"/>
    <lineage>
        <taxon>Eukaryota</taxon>
        <taxon>Fungi</taxon>
        <taxon>Dikarya</taxon>
        <taxon>Ascomycota</taxon>
        <taxon>Pezizomycotina</taxon>
        <taxon>Eurotiomycetes</taxon>
        <taxon>Eurotiomycetidae</taxon>
        <taxon>Eurotiales</taxon>
        <taxon>Aspergillaceae</taxon>
        <taxon>Aspergillus</taxon>
        <taxon>Aspergillus subgen. Fumigati</taxon>
    </lineage>
</organism>
<keyword evidence="4 5" id="KW-0472">Membrane</keyword>
<dbReference type="SUPFAM" id="SSF103473">
    <property type="entry name" value="MFS general substrate transporter"/>
    <property type="match status" value="1"/>
</dbReference>
<name>A0A397G5Y9_ASPTH</name>
<keyword evidence="7" id="KW-1185">Reference proteome</keyword>
<dbReference type="GO" id="GO:0022857">
    <property type="term" value="F:transmembrane transporter activity"/>
    <property type="evidence" value="ECO:0007669"/>
    <property type="project" value="InterPro"/>
</dbReference>
<feature type="transmembrane region" description="Helical" evidence="5">
    <location>
        <begin position="51"/>
        <end position="68"/>
    </location>
</feature>